<dbReference type="Pfam" id="PF01734">
    <property type="entry name" value="Patatin"/>
    <property type="match status" value="1"/>
</dbReference>
<feature type="region of interest" description="Disordered" evidence="6">
    <location>
        <begin position="241"/>
        <end position="261"/>
    </location>
</feature>
<gene>
    <name evidence="8" type="ordered locus">Pcar_2340</name>
</gene>
<dbReference type="STRING" id="338963.Pcar_2340"/>
<dbReference type="PROSITE" id="PS51635">
    <property type="entry name" value="PNPLA"/>
    <property type="match status" value="1"/>
</dbReference>
<comment type="caution">
    <text evidence="5">Lacks conserved residue(s) required for the propagation of feature annotation.</text>
</comment>
<dbReference type="PANTHER" id="PTHR14226:SF76">
    <property type="entry name" value="NTE FAMILY PROTEIN RSSA"/>
    <property type="match status" value="1"/>
</dbReference>
<keyword evidence="4 5" id="KW-0443">Lipid metabolism</keyword>
<name>Q3A228_SYNC1</name>
<feature type="short sequence motif" description="GXSXG" evidence="5">
    <location>
        <begin position="57"/>
        <end position="61"/>
    </location>
</feature>
<evidence type="ECO:0000256" key="6">
    <source>
        <dbReference type="SAM" id="MobiDB-lite"/>
    </source>
</evidence>
<accession>Q3A228</accession>
<dbReference type="PANTHER" id="PTHR14226">
    <property type="entry name" value="NEUROPATHY TARGET ESTERASE/SWISS CHEESE D.MELANOGASTER"/>
    <property type="match status" value="1"/>
</dbReference>
<dbReference type="Gene3D" id="3.40.1090.10">
    <property type="entry name" value="Cytosolic phospholipase A2 catalytic domain"/>
    <property type="match status" value="2"/>
</dbReference>
<dbReference type="GO" id="GO:0046470">
    <property type="term" value="P:phosphatidylcholine metabolic process"/>
    <property type="evidence" value="ECO:0007669"/>
    <property type="project" value="InterPro"/>
</dbReference>
<dbReference type="GO" id="GO:0004622">
    <property type="term" value="F:phosphatidylcholine lysophospholipase activity"/>
    <property type="evidence" value="ECO:0007669"/>
    <property type="project" value="InterPro"/>
</dbReference>
<proteinExistence type="inferred from homology"/>
<evidence type="ECO:0000313" key="9">
    <source>
        <dbReference type="Proteomes" id="UP000002534"/>
    </source>
</evidence>
<keyword evidence="9" id="KW-1185">Reference proteome</keyword>
<evidence type="ECO:0000256" key="5">
    <source>
        <dbReference type="PROSITE-ProRule" id="PRU01161"/>
    </source>
</evidence>
<dbReference type="InterPro" id="IPR016035">
    <property type="entry name" value="Acyl_Trfase/lysoPLipase"/>
</dbReference>
<dbReference type="Proteomes" id="UP000002534">
    <property type="component" value="Chromosome"/>
</dbReference>
<dbReference type="AlphaFoldDB" id="Q3A228"/>
<feature type="short sequence motif" description="DGA/G" evidence="5">
    <location>
        <begin position="174"/>
        <end position="176"/>
    </location>
</feature>
<dbReference type="eggNOG" id="COG1752">
    <property type="taxonomic scope" value="Bacteria"/>
</dbReference>
<comment type="similarity">
    <text evidence="1">Belongs to the NTE family.</text>
</comment>
<dbReference type="GO" id="GO:0016042">
    <property type="term" value="P:lipid catabolic process"/>
    <property type="evidence" value="ECO:0007669"/>
    <property type="project" value="UniProtKB-UniRule"/>
</dbReference>
<evidence type="ECO:0000256" key="1">
    <source>
        <dbReference type="ARBA" id="ARBA00006636"/>
    </source>
</evidence>
<evidence type="ECO:0000313" key="8">
    <source>
        <dbReference type="EMBL" id="ABA89579.1"/>
    </source>
</evidence>
<feature type="active site" description="Proton acceptor" evidence="5">
    <location>
        <position position="174"/>
    </location>
</feature>
<sequence>MRGFLPTAHRISAKHRMSETRPKIALALGSGAARGLAHIGVLKVLEKHQIPVDFIAGTSIGAALGALYAAGVSVLRMEEVMRDLDWRALARLLDPTLPTSGLIDGNRVATFFDELLPVATFEELNIPLAITATDIETGEALVIRKGNLREGLRAAVAFPGIFTPVPFGDRFLVDGGLINPVPLDVAHQMGADRVIGVCTIPGVQQPSSEAFLPAQTSPPDAPSRLRDYFTAASIEKLLRDIWTPNHPDQDSPPPRNRKPPNIFSICSRSVAIMENRINALQLDRIHADVFIRPRFDDLTMLEFHRAPEAIAAGEKAAHEVLPQLHALRRA</sequence>
<feature type="active site" description="Nucleophile" evidence="5">
    <location>
        <position position="59"/>
    </location>
</feature>
<evidence type="ECO:0000259" key="7">
    <source>
        <dbReference type="PROSITE" id="PS51635"/>
    </source>
</evidence>
<keyword evidence="2 5" id="KW-0378">Hydrolase</keyword>
<dbReference type="InterPro" id="IPR001423">
    <property type="entry name" value="LysoPLipase_patatin_CS"/>
</dbReference>
<dbReference type="KEGG" id="pca:Pcar_2340"/>
<keyword evidence="3 5" id="KW-0442">Lipid degradation</keyword>
<evidence type="ECO:0000256" key="2">
    <source>
        <dbReference type="ARBA" id="ARBA00022801"/>
    </source>
</evidence>
<reference evidence="9" key="1">
    <citation type="submission" date="2005-10" db="EMBL/GenBank/DDBJ databases">
        <title>Complete sequence of Pelobacter carbinolicus DSM 2380.</title>
        <authorList>
            <person name="Copeland A."/>
            <person name="Lucas S."/>
            <person name="Lapidus A."/>
            <person name="Barry K."/>
            <person name="Detter J.C."/>
            <person name="Glavina T."/>
            <person name="Hammon N."/>
            <person name="Israni S."/>
            <person name="Pitluck S."/>
            <person name="Chertkov O."/>
            <person name="Schmutz J."/>
            <person name="Larimer F."/>
            <person name="Land M."/>
            <person name="Kyrpides N."/>
            <person name="Ivanova N."/>
            <person name="Richardson P."/>
        </authorList>
    </citation>
    <scope>NUCLEOTIDE SEQUENCE [LARGE SCALE GENOMIC DNA]</scope>
    <source>
        <strain evidence="9">DSM 2380 / NBRC 103641 / GraBd1</strain>
    </source>
</reference>
<feature type="domain" description="PNPLA" evidence="7">
    <location>
        <begin position="26"/>
        <end position="187"/>
    </location>
</feature>
<reference evidence="8 9" key="2">
    <citation type="journal article" date="2012" name="BMC Genomics">
        <title>The genome of Pelobacter carbinolicus reveals surprising metabolic capabilities and physiological features.</title>
        <authorList>
            <person name="Aklujkar M."/>
            <person name="Haveman S.A."/>
            <person name="Didonato R.Jr."/>
            <person name="Chertkov O."/>
            <person name="Han C.S."/>
            <person name="Land M.L."/>
            <person name="Brown P."/>
            <person name="Lovley D.R."/>
        </authorList>
    </citation>
    <scope>NUCLEOTIDE SEQUENCE [LARGE SCALE GENOMIC DNA]</scope>
    <source>
        <strain evidence="9">DSM 2380 / NBRC 103641 / GraBd1</strain>
    </source>
</reference>
<dbReference type="InterPro" id="IPR050301">
    <property type="entry name" value="NTE"/>
</dbReference>
<dbReference type="PROSITE" id="PS01237">
    <property type="entry name" value="UPF0028"/>
    <property type="match status" value="1"/>
</dbReference>
<dbReference type="HOGENOM" id="CLU_047251_2_0_7"/>
<dbReference type="SUPFAM" id="SSF52151">
    <property type="entry name" value="FabD/lysophospholipase-like"/>
    <property type="match status" value="1"/>
</dbReference>
<evidence type="ECO:0000256" key="3">
    <source>
        <dbReference type="ARBA" id="ARBA00022963"/>
    </source>
</evidence>
<dbReference type="EMBL" id="CP000142">
    <property type="protein sequence ID" value="ABA89579.1"/>
    <property type="molecule type" value="Genomic_DNA"/>
</dbReference>
<organism evidence="8 9">
    <name type="scientific">Syntrophotalea carbinolica (strain DSM 2380 / NBRC 103641 / GraBd1)</name>
    <name type="common">Pelobacter carbinolicus</name>
    <dbReference type="NCBI Taxonomy" id="338963"/>
    <lineage>
        <taxon>Bacteria</taxon>
        <taxon>Pseudomonadati</taxon>
        <taxon>Thermodesulfobacteriota</taxon>
        <taxon>Desulfuromonadia</taxon>
        <taxon>Desulfuromonadales</taxon>
        <taxon>Syntrophotaleaceae</taxon>
        <taxon>Syntrophotalea</taxon>
    </lineage>
</organism>
<dbReference type="InterPro" id="IPR002641">
    <property type="entry name" value="PNPLA_dom"/>
</dbReference>
<evidence type="ECO:0000256" key="4">
    <source>
        <dbReference type="ARBA" id="ARBA00023098"/>
    </source>
</evidence>
<protein>
    <submittedName>
        <fullName evidence="8">Phospholipase, patatin family, putative</fullName>
    </submittedName>
</protein>